<feature type="chain" id="PRO_5020444786" description="FlgO domain-containing protein" evidence="1">
    <location>
        <begin position="21"/>
        <end position="183"/>
    </location>
</feature>
<keyword evidence="1" id="KW-0732">Signal</keyword>
<accession>A0A4Q0XPF9</accession>
<gene>
    <name evidence="3" type="ORF">CRV04_10165</name>
</gene>
<proteinExistence type="predicted"/>
<dbReference type="InterPro" id="IPR041215">
    <property type="entry name" value="FlgO_dom"/>
</dbReference>
<evidence type="ECO:0000259" key="2">
    <source>
        <dbReference type="Pfam" id="PF17680"/>
    </source>
</evidence>
<sequence length="183" mass="21030">MKLFVASLLLPLLFSGCFYMNIDGSNDFDRMVNALVEDSYKKLKMNIEKDEVVLVSDFVNIDRLQNKSKLGFLLSETLKNVLSNQNIIIREVELSQNFEIGEHGFNVLSRDHSEIDSNIYQERFAVVGTYSVTNKRLRIFVKLIDIYSGHILGSSSASTPMNSEIERLEHVPKENYIYRPMVL</sequence>
<dbReference type="PROSITE" id="PS51257">
    <property type="entry name" value="PROKAR_LIPOPROTEIN"/>
    <property type="match status" value="1"/>
</dbReference>
<comment type="caution">
    <text evidence="3">The sequence shown here is derived from an EMBL/GenBank/DDBJ whole genome shotgun (WGS) entry which is preliminary data.</text>
</comment>
<name>A0A4Q0XPF9_9BACT</name>
<dbReference type="EMBL" id="PDKN01000007">
    <property type="protein sequence ID" value="RXJ55482.1"/>
    <property type="molecule type" value="Genomic_DNA"/>
</dbReference>
<dbReference type="Pfam" id="PF17680">
    <property type="entry name" value="FlgO"/>
    <property type="match status" value="1"/>
</dbReference>
<keyword evidence="4" id="KW-1185">Reference proteome</keyword>
<dbReference type="Proteomes" id="UP000290657">
    <property type="component" value="Unassembled WGS sequence"/>
</dbReference>
<evidence type="ECO:0000313" key="4">
    <source>
        <dbReference type="Proteomes" id="UP000290657"/>
    </source>
</evidence>
<dbReference type="OrthoDB" id="5343792at2"/>
<feature type="domain" description="FlgO" evidence="2">
    <location>
        <begin position="31"/>
        <end position="163"/>
    </location>
</feature>
<protein>
    <recommendedName>
        <fullName evidence="2">FlgO domain-containing protein</fullName>
    </recommendedName>
</protein>
<organism evidence="3 4">
    <name type="scientific">Candidatus Marinarcus aquaticus</name>
    <dbReference type="NCBI Taxonomy" id="2044504"/>
    <lineage>
        <taxon>Bacteria</taxon>
        <taxon>Pseudomonadati</taxon>
        <taxon>Campylobacterota</taxon>
        <taxon>Epsilonproteobacteria</taxon>
        <taxon>Campylobacterales</taxon>
        <taxon>Arcobacteraceae</taxon>
        <taxon>Candidatus Marinarcus</taxon>
    </lineage>
</organism>
<evidence type="ECO:0000313" key="3">
    <source>
        <dbReference type="EMBL" id="RXJ55482.1"/>
    </source>
</evidence>
<reference evidence="3 4" key="1">
    <citation type="submission" date="2017-10" db="EMBL/GenBank/DDBJ databases">
        <title>Genomics of the genus Arcobacter.</title>
        <authorList>
            <person name="Perez-Cataluna A."/>
            <person name="Figueras M.J."/>
        </authorList>
    </citation>
    <scope>NUCLEOTIDE SEQUENCE [LARGE SCALE GENOMIC DNA]</scope>
    <source>
        <strain evidence="3 4">CECT 8987</strain>
    </source>
</reference>
<evidence type="ECO:0000256" key="1">
    <source>
        <dbReference type="SAM" id="SignalP"/>
    </source>
</evidence>
<dbReference type="AlphaFoldDB" id="A0A4Q0XPF9"/>
<feature type="signal peptide" evidence="1">
    <location>
        <begin position="1"/>
        <end position="20"/>
    </location>
</feature>